<accession>A0ACC1T8I5</accession>
<protein>
    <submittedName>
        <fullName evidence="1">Uncharacterized protein</fullName>
    </submittedName>
</protein>
<organism evidence="1 2">
    <name type="scientific">Phlebia brevispora</name>
    <dbReference type="NCBI Taxonomy" id="194682"/>
    <lineage>
        <taxon>Eukaryota</taxon>
        <taxon>Fungi</taxon>
        <taxon>Dikarya</taxon>
        <taxon>Basidiomycota</taxon>
        <taxon>Agaricomycotina</taxon>
        <taxon>Agaricomycetes</taxon>
        <taxon>Polyporales</taxon>
        <taxon>Meruliaceae</taxon>
        <taxon>Phlebia</taxon>
    </lineage>
</organism>
<gene>
    <name evidence="1" type="ORF">NM688_g2502</name>
</gene>
<dbReference type="EMBL" id="JANHOG010000319">
    <property type="protein sequence ID" value="KAJ3555572.1"/>
    <property type="molecule type" value="Genomic_DNA"/>
</dbReference>
<keyword evidence="2" id="KW-1185">Reference proteome</keyword>
<evidence type="ECO:0000313" key="1">
    <source>
        <dbReference type="EMBL" id="KAJ3555572.1"/>
    </source>
</evidence>
<proteinExistence type="predicted"/>
<comment type="caution">
    <text evidence="1">The sequence shown here is derived from an EMBL/GenBank/DDBJ whole genome shotgun (WGS) entry which is preliminary data.</text>
</comment>
<dbReference type="Proteomes" id="UP001148662">
    <property type="component" value="Unassembled WGS sequence"/>
</dbReference>
<reference evidence="1" key="1">
    <citation type="submission" date="2022-07" db="EMBL/GenBank/DDBJ databases">
        <title>Genome Sequence of Phlebia brevispora.</title>
        <authorList>
            <person name="Buettner E."/>
        </authorList>
    </citation>
    <scope>NUCLEOTIDE SEQUENCE</scope>
    <source>
        <strain evidence="1">MPL23</strain>
    </source>
</reference>
<evidence type="ECO:0000313" key="2">
    <source>
        <dbReference type="Proteomes" id="UP001148662"/>
    </source>
</evidence>
<name>A0ACC1T8I5_9APHY</name>
<sequence>MRDAQAYDGDEGEAWRQLDEKLREKDEGEVKNCADDIDALLTFAGLYSAILTAFLVQTYPNLQSNPQQTIVWLLEQNSMQASSYMIHAGYINSTFHVPIPPSDFHASTTDVRINVCWFASLVLSLSTASFGIIVKQWLREYLVIRHTIPQQRVRIRYFRYRGVIKWKLFEIAGALPLILQVALALFFVGLCFFTREVHPAIGRTCLVLVSGWAVFFTFFLIAPILSPRCPFKTRYLRASLQYIRARLRWVSASASALVGILACRFSINNHLQRSPSSSYIRTTQGASDNALPSSDVIPTRQPHGPQDFTIVDAVTTIFSNVKGCDLDEDISSYEEDAICHSYENDLAIFREVDLLLLDDSVLETMRLALRQRPPPGVKVLTLAVTSIQRRLNLLLRGLGSRLQTPAADLRKFVEHGSLSPAARTPLMEILADSLQYHFAQNTVEQWQKHDGEFKWMDDTLALIVGLLPLHNIIPERVTSMFVEMLRPSRSDGSSVGCAVFARHVVISACGCPTTGKWQSWAFASIAQALDTLDPHTLSFIIRWSYLDDPDRTVNEDPGSMGQYDGRTYSRLLDRVKAQETDPQSSTAVVDLDVLVTLVELAAIVLNSVAKTSEQSHHGRVLAAGTQDLLTFIVEALPLIDESNLNIDFTQPRVPSGIGLDRLFMQFFTTPALIYSLLDCLGLHGNFLNTKTSYDTIHDPLTRIRSTHKLSADVTASILDACGQYCEARRRANTLTLIATLRLCFLVINLHTDDDSLVAAWRRVFDKLVTGLEITCPSPGTATGPGTMENDSARETADRSAYLILLAIDNDFEDGKKSYRIGRSDSHLVNVENTDENSRYSQWLESFDVNTSPWIDDFIRVLCCITNNYTDKLQRTFWRVRRLQDMGIPLGSSEAVEGGREVAS</sequence>